<organism evidence="2 3">
    <name type="scientific">Knipowitschia caucasica</name>
    <name type="common">Caucasian dwarf goby</name>
    <name type="synonym">Pomatoschistus caucasicus</name>
    <dbReference type="NCBI Taxonomy" id="637954"/>
    <lineage>
        <taxon>Eukaryota</taxon>
        <taxon>Metazoa</taxon>
        <taxon>Chordata</taxon>
        <taxon>Craniata</taxon>
        <taxon>Vertebrata</taxon>
        <taxon>Euteleostomi</taxon>
        <taxon>Actinopterygii</taxon>
        <taxon>Neopterygii</taxon>
        <taxon>Teleostei</taxon>
        <taxon>Neoteleostei</taxon>
        <taxon>Acanthomorphata</taxon>
        <taxon>Gobiaria</taxon>
        <taxon>Gobiiformes</taxon>
        <taxon>Gobioidei</taxon>
        <taxon>Gobiidae</taxon>
        <taxon>Gobiinae</taxon>
        <taxon>Knipowitschia</taxon>
    </lineage>
</organism>
<keyword evidence="3" id="KW-1185">Reference proteome</keyword>
<name>A0AAV2LT16_KNICA</name>
<sequence>MDTASGAGAKPVPSQPESVFLSEPRIYDRRERKPDCHRDGDRIKRTTEEPRGQGRVAKSIKPPPGSLRRPLNKSVHDPVCSRLVSAPHCCSFCLWRPHAASSLFTFCTARLSQDCVWAGPPQDLLLGTHDL</sequence>
<dbReference type="Proteomes" id="UP001497482">
    <property type="component" value="Chromosome 4"/>
</dbReference>
<protein>
    <submittedName>
        <fullName evidence="2">Uncharacterized protein</fullName>
    </submittedName>
</protein>
<evidence type="ECO:0000313" key="2">
    <source>
        <dbReference type="EMBL" id="CAL1604956.1"/>
    </source>
</evidence>
<evidence type="ECO:0000256" key="1">
    <source>
        <dbReference type="SAM" id="MobiDB-lite"/>
    </source>
</evidence>
<feature type="region of interest" description="Disordered" evidence="1">
    <location>
        <begin position="1"/>
        <end position="73"/>
    </location>
</feature>
<dbReference type="EMBL" id="OZ035826">
    <property type="protein sequence ID" value="CAL1604956.1"/>
    <property type="molecule type" value="Genomic_DNA"/>
</dbReference>
<reference evidence="2 3" key="1">
    <citation type="submission" date="2024-04" db="EMBL/GenBank/DDBJ databases">
        <authorList>
            <person name="Waldvogel A.-M."/>
            <person name="Schoenle A."/>
        </authorList>
    </citation>
    <scope>NUCLEOTIDE SEQUENCE [LARGE SCALE GENOMIC DNA]</scope>
</reference>
<dbReference type="AlphaFoldDB" id="A0AAV2LT16"/>
<gene>
    <name evidence="2" type="ORF">KC01_LOCUS32383</name>
</gene>
<feature type="compositionally biased region" description="Basic and acidic residues" evidence="1">
    <location>
        <begin position="25"/>
        <end position="52"/>
    </location>
</feature>
<accession>A0AAV2LT16</accession>
<evidence type="ECO:0000313" key="3">
    <source>
        <dbReference type="Proteomes" id="UP001497482"/>
    </source>
</evidence>
<proteinExistence type="predicted"/>